<proteinExistence type="predicted"/>
<sequence length="34" mass="3738">RRWAIGQNGRQNSRSQISGVSALGQAWLSFCDGM</sequence>
<gene>
    <name evidence="1" type="ORF">METZ01_LOCUS405911</name>
</gene>
<evidence type="ECO:0000313" key="1">
    <source>
        <dbReference type="EMBL" id="SVD53057.1"/>
    </source>
</evidence>
<protein>
    <submittedName>
        <fullName evidence="1">Uncharacterized protein</fullName>
    </submittedName>
</protein>
<organism evidence="1">
    <name type="scientific">marine metagenome</name>
    <dbReference type="NCBI Taxonomy" id="408172"/>
    <lineage>
        <taxon>unclassified sequences</taxon>
        <taxon>metagenomes</taxon>
        <taxon>ecological metagenomes</taxon>
    </lineage>
</organism>
<feature type="non-terminal residue" evidence="1">
    <location>
        <position position="1"/>
    </location>
</feature>
<dbReference type="EMBL" id="UINC01156567">
    <property type="protein sequence ID" value="SVD53057.1"/>
    <property type="molecule type" value="Genomic_DNA"/>
</dbReference>
<reference evidence="1" key="1">
    <citation type="submission" date="2018-05" db="EMBL/GenBank/DDBJ databases">
        <authorList>
            <person name="Lanie J.A."/>
            <person name="Ng W.-L."/>
            <person name="Kazmierczak K.M."/>
            <person name="Andrzejewski T.M."/>
            <person name="Davidsen T.M."/>
            <person name="Wayne K.J."/>
            <person name="Tettelin H."/>
            <person name="Glass J.I."/>
            <person name="Rusch D."/>
            <person name="Podicherti R."/>
            <person name="Tsui H.-C.T."/>
            <person name="Winkler M.E."/>
        </authorList>
    </citation>
    <scope>NUCLEOTIDE SEQUENCE</scope>
</reference>
<accession>A0A382W2Q5</accession>
<dbReference type="AlphaFoldDB" id="A0A382W2Q5"/>
<feature type="non-terminal residue" evidence="1">
    <location>
        <position position="34"/>
    </location>
</feature>
<name>A0A382W2Q5_9ZZZZ</name>